<dbReference type="InterPro" id="IPR053058">
    <property type="entry name" value="Mulikevirus_tape_measure"/>
</dbReference>
<proteinExistence type="predicted"/>
<dbReference type="Proteomes" id="UP000280346">
    <property type="component" value="Unassembled WGS sequence"/>
</dbReference>
<evidence type="ECO:0000259" key="2">
    <source>
        <dbReference type="Pfam" id="PF20155"/>
    </source>
</evidence>
<feature type="transmembrane region" description="Helical" evidence="1">
    <location>
        <begin position="428"/>
        <end position="450"/>
    </location>
</feature>
<feature type="domain" description="Tape measure protein N-terminal" evidence="2">
    <location>
        <begin position="97"/>
        <end position="275"/>
    </location>
</feature>
<dbReference type="InterPro" id="IPR013491">
    <property type="entry name" value="Tape_meas_N"/>
</dbReference>
<evidence type="ECO:0000256" key="1">
    <source>
        <dbReference type="SAM" id="Phobius"/>
    </source>
</evidence>
<keyword evidence="1" id="KW-1133">Transmembrane helix</keyword>
<feature type="transmembrane region" description="Helical" evidence="1">
    <location>
        <begin position="462"/>
        <end position="483"/>
    </location>
</feature>
<dbReference type="EMBL" id="RZIJ01000002">
    <property type="protein sequence ID" value="RUQ74923.1"/>
    <property type="molecule type" value="Genomic_DNA"/>
</dbReference>
<name>A0A433JDF6_9PROT</name>
<dbReference type="OrthoDB" id="7359373at2"/>
<dbReference type="PANTHER" id="PTHR38812">
    <property type="entry name" value="MU-LIKE PROPHAGE FLUMU PROTEIN GP42"/>
    <property type="match status" value="1"/>
</dbReference>
<evidence type="ECO:0000313" key="3">
    <source>
        <dbReference type="EMBL" id="RUQ74923.1"/>
    </source>
</evidence>
<dbReference type="PANTHER" id="PTHR38812:SF2">
    <property type="entry name" value="MU-LIKE PROPHAGE FLUMU PROTEIN GP42"/>
    <property type="match status" value="1"/>
</dbReference>
<dbReference type="RefSeq" id="WP_126994799.1">
    <property type="nucleotide sequence ID" value="NZ_JBNPXW010000002.1"/>
</dbReference>
<gene>
    <name evidence="3" type="ORF">EJ913_03370</name>
</gene>
<keyword evidence="1" id="KW-0812">Transmembrane</keyword>
<reference evidence="3 4" key="1">
    <citation type="submission" date="2018-12" db="EMBL/GenBank/DDBJ databases">
        <authorList>
            <person name="Yang Y."/>
        </authorList>
    </citation>
    <scope>NUCLEOTIDE SEQUENCE [LARGE SCALE GENOMIC DNA]</scope>
    <source>
        <strain evidence="3 4">GSF71</strain>
    </source>
</reference>
<dbReference type="AlphaFoldDB" id="A0A433JDF6"/>
<sequence length="773" mass="80598">MAEQNLTLSGASEVSRLTETFASMRRTVDALTEPFARLSQSVARLEDGGAAVVTLGTHFKTLGGHIQTVNGHVSTLRGALVGMGTKGFSFLLEGAANVVEASAEFERYKTILTNVTGSQDKAQASMDWLSDFAKQTPYDLKAAAEAFVSLKLQGIDPMSGTLQKLGDASSALGKPLKETVAAFSNGLSGNMDGLKSFGVTSKTKGDTVTLSFTDKDGVEKTLKAAKTDAEALQKAMLGVFEAKGFDGAMGRMSDTWDGMWERFQESISDFWGMIGDAGVFETLKGKLKTILELIEGWQDNDKLNAWLKQTAKDFDETLNGIETWLRGVDWTKAWTDLSDSVTKAVTTLKSAVDAVGGWERAAVILMVVMNGSLIASVINLGVALGGVAFGIGRIALGMVTLAGGGVVSLAAAFVRLNAAMAVSAGRMAVMMFAPLVKYIGDVVFALRAGYGAMTAFNLAMAVNPMGMVIAGLVALIAGAVLLYQNWDGIAGWFSGLWESVRAAFDEGFVQGVLALLTTFSPVALVARAVNDLIAYFTGVDLYAVGVDWIGGFLDGFKGEWESVKLFMAKAMADLTGWMPEWAREKLGITIPKAEPEGPAGAPVASLSEERAARQARRLASAALVAGAVAAVPAAASPSAVQAVANPIPVVLPLPGVEAVAQAGQVQTMPSASTMAPPWKPTFQPGASPSLSAKAAGFAGGGGGTGSGMASSPFAAPGRASGAIHAPVTVSITVNGVAELDVLRQEAEGAVRRALDEWTARQQSDADASLYDPY</sequence>
<keyword evidence="1" id="KW-0472">Membrane</keyword>
<accession>A0A433JDF6</accession>
<dbReference type="Pfam" id="PF20155">
    <property type="entry name" value="TMP_3"/>
    <property type="match status" value="1"/>
</dbReference>
<keyword evidence="4" id="KW-1185">Reference proteome</keyword>
<feature type="transmembrane region" description="Helical" evidence="1">
    <location>
        <begin position="363"/>
        <end position="388"/>
    </location>
</feature>
<organism evidence="3 4">
    <name type="scientific">Azospirillum doebereinerae</name>
    <dbReference type="NCBI Taxonomy" id="92933"/>
    <lineage>
        <taxon>Bacteria</taxon>
        <taxon>Pseudomonadati</taxon>
        <taxon>Pseudomonadota</taxon>
        <taxon>Alphaproteobacteria</taxon>
        <taxon>Rhodospirillales</taxon>
        <taxon>Azospirillaceae</taxon>
        <taxon>Azospirillum</taxon>
    </lineage>
</organism>
<evidence type="ECO:0000313" key="4">
    <source>
        <dbReference type="Proteomes" id="UP000280346"/>
    </source>
</evidence>
<feature type="transmembrane region" description="Helical" evidence="1">
    <location>
        <begin position="394"/>
        <end position="416"/>
    </location>
</feature>
<comment type="caution">
    <text evidence="3">The sequence shown here is derived from an EMBL/GenBank/DDBJ whole genome shotgun (WGS) entry which is preliminary data.</text>
</comment>
<protein>
    <recommendedName>
        <fullName evidence="2">Tape measure protein N-terminal domain-containing protein</fullName>
    </recommendedName>
</protein>